<dbReference type="InterPro" id="IPR023214">
    <property type="entry name" value="HAD_sf"/>
</dbReference>
<dbReference type="Gene3D" id="3.40.50.1000">
    <property type="entry name" value="HAD superfamily/HAD-like"/>
    <property type="match status" value="1"/>
</dbReference>
<dbReference type="PANTHER" id="PTHR18901:SF38">
    <property type="entry name" value="PSEUDOURIDINE-5'-PHOSPHATASE"/>
    <property type="match status" value="1"/>
</dbReference>
<keyword evidence="3 4" id="KW-0378">Hydrolase</keyword>
<protein>
    <submittedName>
        <fullName evidence="4">HAD hydrolase, IA, variant 1 family protein</fullName>
    </submittedName>
</protein>
<dbReference type="Proteomes" id="UP000031829">
    <property type="component" value="Chromosome"/>
</dbReference>
<organism evidence="4 5">
    <name type="scientific">Priestia megaterium (strain ATCC 14581 / DSM 32 / CCUG 1817 / JCM 2506 / NBRC 15308 / NCIMB 9376 / NCTC 10342 / NRRL B-14308 / VKM B-512 / Ford 19)</name>
    <name type="common">Bacillus megaterium</name>
    <dbReference type="NCBI Taxonomy" id="1348623"/>
    <lineage>
        <taxon>Bacteria</taxon>
        <taxon>Bacillati</taxon>
        <taxon>Bacillota</taxon>
        <taxon>Bacilli</taxon>
        <taxon>Bacillales</taxon>
        <taxon>Bacillaceae</taxon>
        <taxon>Priestia</taxon>
    </lineage>
</organism>
<dbReference type="SFLD" id="SFLDS00003">
    <property type="entry name" value="Haloacid_Dehalogenase"/>
    <property type="match status" value="1"/>
</dbReference>
<dbReference type="InterPro" id="IPR006439">
    <property type="entry name" value="HAD-SF_hydro_IA"/>
</dbReference>
<dbReference type="AlphaFoldDB" id="A0A0B6AVV2"/>
<proteinExistence type="inferred from homology"/>
<name>A0A0B6AVV2_PRIM2</name>
<dbReference type="InterPro" id="IPR023198">
    <property type="entry name" value="PGP-like_dom2"/>
</dbReference>
<gene>
    <name evidence="4" type="ORF">BG04_3162</name>
</gene>
<evidence type="ECO:0000256" key="3">
    <source>
        <dbReference type="ARBA" id="ARBA00022801"/>
    </source>
</evidence>
<dbReference type="GO" id="GO:0016787">
    <property type="term" value="F:hydrolase activity"/>
    <property type="evidence" value="ECO:0007669"/>
    <property type="project" value="UniProtKB-KW"/>
</dbReference>
<dbReference type="HOGENOM" id="CLU_045011_13_3_9"/>
<comment type="similarity">
    <text evidence="1">Belongs to the HAD-like hydrolase superfamily. CbbY/CbbZ/Gph/YieH family.</text>
</comment>
<dbReference type="FunFam" id="3.40.50.1000:FF:000036">
    <property type="entry name" value="HAD family hydrolase"/>
    <property type="match status" value="1"/>
</dbReference>
<dbReference type="GO" id="GO:0046872">
    <property type="term" value="F:metal ion binding"/>
    <property type="evidence" value="ECO:0007669"/>
    <property type="project" value="UniProtKB-KW"/>
</dbReference>
<dbReference type="SFLD" id="SFLDG01135">
    <property type="entry name" value="C1.5.6:_HAD__Beta-PGM__Phospha"/>
    <property type="match status" value="1"/>
</dbReference>
<dbReference type="KEGG" id="bmeg:BG04_3162"/>
<dbReference type="EMBL" id="CP009920">
    <property type="protein sequence ID" value="AJI24004.1"/>
    <property type="molecule type" value="Genomic_DNA"/>
</dbReference>
<reference evidence="4 5" key="1">
    <citation type="journal article" date="2015" name="Genome Announc.">
        <title>Complete genome sequences for 35 biothreat assay-relevant bacillus species.</title>
        <authorList>
            <person name="Johnson S.L."/>
            <person name="Daligault H.E."/>
            <person name="Davenport K.W."/>
            <person name="Jaissle J."/>
            <person name="Frey K.G."/>
            <person name="Ladner J.T."/>
            <person name="Broomall S.M."/>
            <person name="Bishop-Lilly K.A."/>
            <person name="Bruce D.C."/>
            <person name="Gibbons H.S."/>
            <person name="Coyne S.R."/>
            <person name="Lo C.C."/>
            <person name="Meincke L."/>
            <person name="Munk A.C."/>
            <person name="Koroleva G.I."/>
            <person name="Rosenzweig C.N."/>
            <person name="Palacios G.F."/>
            <person name="Redden C.L."/>
            <person name="Minogue T.D."/>
            <person name="Chain P.S."/>
        </authorList>
    </citation>
    <scope>NUCLEOTIDE SEQUENCE [LARGE SCALE GENOMIC DNA]</scope>
    <source>
        <strain evidence="5">ATCC 14581 / DSM 32 / JCM 2506 / NBRC 15308 / NCIMB 9376 / NCTC 10342 / NRRL B-14308 / VKM B-512</strain>
    </source>
</reference>
<evidence type="ECO:0000313" key="5">
    <source>
        <dbReference type="Proteomes" id="UP000031829"/>
    </source>
</evidence>
<keyword evidence="2" id="KW-0479">Metal-binding</keyword>
<dbReference type="SUPFAM" id="SSF56784">
    <property type="entry name" value="HAD-like"/>
    <property type="match status" value="1"/>
</dbReference>
<evidence type="ECO:0000313" key="4">
    <source>
        <dbReference type="EMBL" id="AJI24004.1"/>
    </source>
</evidence>
<evidence type="ECO:0000256" key="2">
    <source>
        <dbReference type="ARBA" id="ARBA00022723"/>
    </source>
</evidence>
<dbReference type="InterPro" id="IPR041492">
    <property type="entry name" value="HAD_2"/>
</dbReference>
<dbReference type="NCBIfam" id="TIGR01549">
    <property type="entry name" value="HAD-SF-IA-v1"/>
    <property type="match status" value="1"/>
</dbReference>
<dbReference type="Pfam" id="PF13419">
    <property type="entry name" value="HAD_2"/>
    <property type="match status" value="1"/>
</dbReference>
<dbReference type="NCBIfam" id="TIGR01509">
    <property type="entry name" value="HAD-SF-IA-v3"/>
    <property type="match status" value="1"/>
</dbReference>
<evidence type="ECO:0000256" key="1">
    <source>
        <dbReference type="ARBA" id="ARBA00006171"/>
    </source>
</evidence>
<dbReference type="SFLD" id="SFLDG01129">
    <property type="entry name" value="C1.5:_HAD__Beta-PGM__Phosphata"/>
    <property type="match status" value="1"/>
</dbReference>
<dbReference type="InterPro" id="IPR036412">
    <property type="entry name" value="HAD-like_sf"/>
</dbReference>
<dbReference type="Gene3D" id="1.10.150.240">
    <property type="entry name" value="Putative phosphatase, domain 2"/>
    <property type="match status" value="1"/>
</dbReference>
<accession>A0A0B6AVV2</accession>
<dbReference type="CDD" id="cd16423">
    <property type="entry name" value="HAD_BPGM-like"/>
    <property type="match status" value="1"/>
</dbReference>
<sequence length="219" mass="25010">MIKAVVFDFDGLIIDTESVWYEVYREMLEDRGVDLPIATFASYVGTDATALYDYLLQQFNNEFTKEELAQESLRRHQEKMKSLVAREGVAEYLAEAKELGLKIGLASSSYRDWVTAFLKELDLLHYFEVIQTRDDVEKVKPDPALYRNAIEKLGVDPSEALAFEDSSNGAKAAMAAGLRCVIVPNPLTKHLSFERYHLHIESMKEKSLKEVIQYLCIED</sequence>
<dbReference type="PANTHER" id="PTHR18901">
    <property type="entry name" value="2-DEOXYGLUCOSE-6-PHOSPHATE PHOSPHATASE 2"/>
    <property type="match status" value="1"/>
</dbReference>